<dbReference type="OrthoDB" id="5390943at2"/>
<evidence type="ECO:0000313" key="2">
    <source>
        <dbReference type="EMBL" id="TWJ13891.1"/>
    </source>
</evidence>
<comment type="caution">
    <text evidence="2">The sequence shown here is derived from an EMBL/GenBank/DDBJ whole genome shotgun (WGS) entry which is preliminary data.</text>
</comment>
<dbReference type="EMBL" id="VLLN01000034">
    <property type="protein sequence ID" value="TWJ13891.1"/>
    <property type="molecule type" value="Genomic_DNA"/>
</dbReference>
<evidence type="ECO:0000313" key="3">
    <source>
        <dbReference type="Proteomes" id="UP000319449"/>
    </source>
</evidence>
<sequence length="448" mass="48261">MKRLAVLAVLVTILLPAGALAADLGVNGTTLFRFRQQSTPGAPKKNLAPATQYLGVDADGIADANLSFHLYGWGRVDLTDESPVDGRTTGDISYGYLRYHFPKANAEIKAGRFFVVEGVANEQVDGVSVRSDLPAGLTLSLYGGAPAAMDVERDARGDYLAGARLSYKFAGKGEIGFSTLFADKSPSRQVVGGMTLQTVENQRQLVGGDIWLAPLPILELNGRTTYNSVTSSVGEHDYTLTLKPAKIVTATGSFAERRMKGLYSGTNLPFLFDQFAGDKVRTYSGSVSVAVAKPLELTADYRHTRRDSYGSSDRYGVEARATASALMAKAGISYHRINATDVRNTTGAIIPSYGLSHHELRGWLLHEHGKHNVSLDAIGYFYDDKTNPNLNGKPSSYEIIASAGYRVLPTLMVSGDLSYGANPLYNDEFKGLVRAEFSFSTTGKGGNK</sequence>
<gene>
    <name evidence="2" type="ORF">JN12_03681</name>
</gene>
<dbReference type="SUPFAM" id="SSF56935">
    <property type="entry name" value="Porins"/>
    <property type="match status" value="1"/>
</dbReference>
<feature type="signal peptide" evidence="1">
    <location>
        <begin position="1"/>
        <end position="21"/>
    </location>
</feature>
<feature type="chain" id="PRO_5021741710" description="Beta-barrel porin 2" evidence="1">
    <location>
        <begin position="22"/>
        <end position="448"/>
    </location>
</feature>
<keyword evidence="3" id="KW-1185">Reference proteome</keyword>
<evidence type="ECO:0008006" key="4">
    <source>
        <dbReference type="Google" id="ProtNLM"/>
    </source>
</evidence>
<proteinExistence type="predicted"/>
<dbReference type="Proteomes" id="UP000319449">
    <property type="component" value="Unassembled WGS sequence"/>
</dbReference>
<organism evidence="2 3">
    <name type="scientific">Geobacter argillaceus</name>
    <dbReference type="NCBI Taxonomy" id="345631"/>
    <lineage>
        <taxon>Bacteria</taxon>
        <taxon>Pseudomonadati</taxon>
        <taxon>Thermodesulfobacteriota</taxon>
        <taxon>Desulfuromonadia</taxon>
        <taxon>Geobacterales</taxon>
        <taxon>Geobacteraceae</taxon>
        <taxon>Geobacter</taxon>
    </lineage>
</organism>
<keyword evidence="1" id="KW-0732">Signal</keyword>
<dbReference type="AlphaFoldDB" id="A0A562V7M3"/>
<evidence type="ECO:0000256" key="1">
    <source>
        <dbReference type="SAM" id="SignalP"/>
    </source>
</evidence>
<reference evidence="2 3" key="1">
    <citation type="submission" date="2019-07" db="EMBL/GenBank/DDBJ databases">
        <title>Genomic Encyclopedia of Archaeal and Bacterial Type Strains, Phase II (KMG-II): from individual species to whole genera.</title>
        <authorList>
            <person name="Goeker M."/>
        </authorList>
    </citation>
    <scope>NUCLEOTIDE SEQUENCE [LARGE SCALE GENOMIC DNA]</scope>
    <source>
        <strain evidence="2 3">ATCC BAA-1139</strain>
    </source>
</reference>
<name>A0A562V7M3_9BACT</name>
<dbReference type="RefSeq" id="WP_145025508.1">
    <property type="nucleotide sequence ID" value="NZ_VLLN01000034.1"/>
</dbReference>
<protein>
    <recommendedName>
        <fullName evidence="4">Beta-barrel porin 2</fullName>
    </recommendedName>
</protein>
<accession>A0A562V7M3</accession>